<name>A0ABW5ZBP5_9FLAO</name>
<proteinExistence type="predicted"/>
<evidence type="ECO:0000313" key="1">
    <source>
        <dbReference type="EMBL" id="MFD2909695.1"/>
    </source>
</evidence>
<protein>
    <submittedName>
        <fullName evidence="1">Tetratricopeptide repeat protein</fullName>
    </submittedName>
</protein>
<keyword evidence="2" id="KW-1185">Reference proteome</keyword>
<reference evidence="2" key="1">
    <citation type="journal article" date="2019" name="Int. J. Syst. Evol. Microbiol.">
        <title>The Global Catalogue of Microorganisms (GCM) 10K type strain sequencing project: providing services to taxonomists for standard genome sequencing and annotation.</title>
        <authorList>
            <consortium name="The Broad Institute Genomics Platform"/>
            <consortium name="The Broad Institute Genome Sequencing Center for Infectious Disease"/>
            <person name="Wu L."/>
            <person name="Ma J."/>
        </authorList>
    </citation>
    <scope>NUCLEOTIDE SEQUENCE [LARGE SCALE GENOMIC DNA]</scope>
    <source>
        <strain evidence="2">KCTC 52644</strain>
    </source>
</reference>
<organism evidence="1 2">
    <name type="scientific">Flavobacterium ardleyense</name>
    <dbReference type="NCBI Taxonomy" id="2038737"/>
    <lineage>
        <taxon>Bacteria</taxon>
        <taxon>Pseudomonadati</taxon>
        <taxon>Bacteroidota</taxon>
        <taxon>Flavobacteriia</taxon>
        <taxon>Flavobacteriales</taxon>
        <taxon>Flavobacteriaceae</taxon>
        <taxon>Flavobacterium</taxon>
    </lineage>
</organism>
<dbReference type="EMBL" id="JBHUOL010000021">
    <property type="protein sequence ID" value="MFD2909695.1"/>
    <property type="molecule type" value="Genomic_DNA"/>
</dbReference>
<gene>
    <name evidence="1" type="ORF">ACFSX9_13235</name>
</gene>
<sequence length="155" mass="18258">MSDSCLNHVETHWKDLTAISNEYYNRNDFRQGLSGYKDALYRAEVLNNNISDCIRLKIPFVQIYIISCNNLANTYDELDNKEEAENMLKRVVYYLLHIAANKELNFEEIQSELKRASLLYVRFAEKNNLGIKKQEQLIRVLKEELLANNFMKKSN</sequence>
<dbReference type="RefSeq" id="WP_379808458.1">
    <property type="nucleotide sequence ID" value="NZ_JBHUOL010000021.1"/>
</dbReference>
<comment type="caution">
    <text evidence="1">The sequence shown here is derived from an EMBL/GenBank/DDBJ whole genome shotgun (WGS) entry which is preliminary data.</text>
</comment>
<dbReference type="Proteomes" id="UP001597549">
    <property type="component" value="Unassembled WGS sequence"/>
</dbReference>
<evidence type="ECO:0000313" key="2">
    <source>
        <dbReference type="Proteomes" id="UP001597549"/>
    </source>
</evidence>
<accession>A0ABW5ZBP5</accession>